<dbReference type="EMBL" id="LXQA010147289">
    <property type="protein sequence ID" value="MCI25447.1"/>
    <property type="molecule type" value="Genomic_DNA"/>
</dbReference>
<feature type="non-terminal residue" evidence="1">
    <location>
        <position position="74"/>
    </location>
</feature>
<reference evidence="1 2" key="1">
    <citation type="journal article" date="2018" name="Front. Plant Sci.">
        <title>Red Clover (Trifolium pratense) and Zigzag Clover (T. medium) - A Picture of Genomic Similarities and Differences.</title>
        <authorList>
            <person name="Dluhosova J."/>
            <person name="Istvanek J."/>
            <person name="Nedelnik J."/>
            <person name="Repkova J."/>
        </authorList>
    </citation>
    <scope>NUCLEOTIDE SEQUENCE [LARGE SCALE GENOMIC DNA]</scope>
    <source>
        <strain evidence="2">cv. 10/8</strain>
        <tissue evidence="1">Leaf</tissue>
    </source>
</reference>
<accession>A0A392QNA7</accession>
<dbReference type="Proteomes" id="UP000265520">
    <property type="component" value="Unassembled WGS sequence"/>
</dbReference>
<comment type="caution">
    <text evidence="1">The sequence shown here is derived from an EMBL/GenBank/DDBJ whole genome shotgun (WGS) entry which is preliminary data.</text>
</comment>
<name>A0A392QNA7_9FABA</name>
<protein>
    <submittedName>
        <fullName evidence="1">Uncharacterized protein</fullName>
    </submittedName>
</protein>
<proteinExistence type="predicted"/>
<dbReference type="AlphaFoldDB" id="A0A392QNA7"/>
<organism evidence="1 2">
    <name type="scientific">Trifolium medium</name>
    <dbReference type="NCBI Taxonomy" id="97028"/>
    <lineage>
        <taxon>Eukaryota</taxon>
        <taxon>Viridiplantae</taxon>
        <taxon>Streptophyta</taxon>
        <taxon>Embryophyta</taxon>
        <taxon>Tracheophyta</taxon>
        <taxon>Spermatophyta</taxon>
        <taxon>Magnoliopsida</taxon>
        <taxon>eudicotyledons</taxon>
        <taxon>Gunneridae</taxon>
        <taxon>Pentapetalae</taxon>
        <taxon>rosids</taxon>
        <taxon>fabids</taxon>
        <taxon>Fabales</taxon>
        <taxon>Fabaceae</taxon>
        <taxon>Papilionoideae</taxon>
        <taxon>50 kb inversion clade</taxon>
        <taxon>NPAAA clade</taxon>
        <taxon>Hologalegina</taxon>
        <taxon>IRL clade</taxon>
        <taxon>Trifolieae</taxon>
        <taxon>Trifolium</taxon>
    </lineage>
</organism>
<keyword evidence="2" id="KW-1185">Reference proteome</keyword>
<sequence>MVVTTRSIMENRVDSLEQRMSHMETTVEQILFKGEDAYGWLVRIERYRLNGVHTQDKVDAVILAMEDKALNWFQ</sequence>
<evidence type="ECO:0000313" key="2">
    <source>
        <dbReference type="Proteomes" id="UP000265520"/>
    </source>
</evidence>
<evidence type="ECO:0000313" key="1">
    <source>
        <dbReference type="EMBL" id="MCI25447.1"/>
    </source>
</evidence>